<accession>A0A380TEX9</accession>
<gene>
    <name evidence="6" type="ORF">DF3PB_260004</name>
    <name evidence="7" type="ORF">DF3PB_300016</name>
</gene>
<protein>
    <submittedName>
        <fullName evidence="6">LysR family transcriptional regulator</fullName>
    </submittedName>
</protein>
<dbReference type="PRINTS" id="PR00039">
    <property type="entry name" value="HTHLYSR"/>
</dbReference>
<dbReference type="AlphaFoldDB" id="A0A380TEX9"/>
<dbReference type="GO" id="GO:0032993">
    <property type="term" value="C:protein-DNA complex"/>
    <property type="evidence" value="ECO:0007669"/>
    <property type="project" value="TreeGrafter"/>
</dbReference>
<dbReference type="SUPFAM" id="SSF53850">
    <property type="entry name" value="Periplasmic binding protein-like II"/>
    <property type="match status" value="1"/>
</dbReference>
<dbReference type="GO" id="GO:0003700">
    <property type="term" value="F:DNA-binding transcription factor activity"/>
    <property type="evidence" value="ECO:0007669"/>
    <property type="project" value="InterPro"/>
</dbReference>
<evidence type="ECO:0000313" key="6">
    <source>
        <dbReference type="EMBL" id="SUS06253.1"/>
    </source>
</evidence>
<reference evidence="6" key="1">
    <citation type="submission" date="2018-07" db="EMBL/GenBank/DDBJ databases">
        <authorList>
            <person name="Quirk P.G."/>
            <person name="Krulwich T.A."/>
        </authorList>
    </citation>
    <scope>NUCLEOTIDE SEQUENCE</scope>
</reference>
<dbReference type="PROSITE" id="PS50931">
    <property type="entry name" value="HTH_LYSR"/>
    <property type="match status" value="1"/>
</dbReference>
<dbReference type="EMBL" id="UIDG01000179">
    <property type="protein sequence ID" value="SUS06253.1"/>
    <property type="molecule type" value="Genomic_DNA"/>
</dbReference>
<sequence length="292" mass="33032">MELYQVKYFLAVCDLLNFTRAAERCNVSQPSLTRAIQNLEAEFGGPLFHRERQNTHLTDLGQMVRPYLEEVGQQAEAARERARQYVKLTDAPLMVGVMCTIGPGKLVPLFAEFQRSYPGVDIALRDARAEMLRDMLAKGELDLAIFGQPEPPDDRFNALELFHESFVIGFGPGHPFEPLNAVRLSDLHQMRYLSRANCEFGDYMRAMCRERGIEPLRPYRSERDDWIQAMALAGLGFTFIPQFAVTIPDLITRPLIEPEVARTVHLVTVRGRPHGKAVGAFVRTAMALRGKL</sequence>
<dbReference type="SUPFAM" id="SSF46785">
    <property type="entry name" value="Winged helix' DNA-binding domain"/>
    <property type="match status" value="1"/>
</dbReference>
<dbReference type="PANTHER" id="PTHR30346:SF28">
    <property type="entry name" value="HTH-TYPE TRANSCRIPTIONAL REGULATOR CYNR"/>
    <property type="match status" value="1"/>
</dbReference>
<dbReference type="FunFam" id="1.10.10.10:FF:000001">
    <property type="entry name" value="LysR family transcriptional regulator"/>
    <property type="match status" value="1"/>
</dbReference>
<dbReference type="InterPro" id="IPR000847">
    <property type="entry name" value="LysR_HTH_N"/>
</dbReference>
<dbReference type="InterPro" id="IPR036390">
    <property type="entry name" value="WH_DNA-bd_sf"/>
</dbReference>
<comment type="similarity">
    <text evidence="1">Belongs to the LysR transcriptional regulatory family.</text>
</comment>
<evidence type="ECO:0000256" key="3">
    <source>
        <dbReference type="ARBA" id="ARBA00023125"/>
    </source>
</evidence>
<keyword evidence="4" id="KW-0804">Transcription</keyword>
<evidence type="ECO:0000259" key="5">
    <source>
        <dbReference type="PROSITE" id="PS50931"/>
    </source>
</evidence>
<keyword evidence="2" id="KW-0805">Transcription regulation</keyword>
<dbReference type="GO" id="GO:0003677">
    <property type="term" value="F:DNA binding"/>
    <property type="evidence" value="ECO:0007669"/>
    <property type="project" value="UniProtKB-KW"/>
</dbReference>
<dbReference type="EMBL" id="UIDG01000224">
    <property type="protein sequence ID" value="SUS06604.1"/>
    <property type="molecule type" value="Genomic_DNA"/>
</dbReference>
<dbReference type="InterPro" id="IPR005119">
    <property type="entry name" value="LysR_subst-bd"/>
</dbReference>
<dbReference type="PANTHER" id="PTHR30346">
    <property type="entry name" value="TRANSCRIPTIONAL DUAL REGULATOR HCAR-RELATED"/>
    <property type="match status" value="1"/>
</dbReference>
<keyword evidence="3" id="KW-0238">DNA-binding</keyword>
<dbReference type="CDD" id="cd05466">
    <property type="entry name" value="PBP2_LTTR_substrate"/>
    <property type="match status" value="1"/>
</dbReference>
<dbReference type="Pfam" id="PF03466">
    <property type="entry name" value="LysR_substrate"/>
    <property type="match status" value="1"/>
</dbReference>
<evidence type="ECO:0000256" key="4">
    <source>
        <dbReference type="ARBA" id="ARBA00023163"/>
    </source>
</evidence>
<organism evidence="6">
    <name type="scientific">metagenome</name>
    <dbReference type="NCBI Taxonomy" id="256318"/>
    <lineage>
        <taxon>unclassified sequences</taxon>
        <taxon>metagenomes</taxon>
    </lineage>
</organism>
<dbReference type="InterPro" id="IPR036388">
    <property type="entry name" value="WH-like_DNA-bd_sf"/>
</dbReference>
<dbReference type="Gene3D" id="3.40.190.10">
    <property type="entry name" value="Periplasmic binding protein-like II"/>
    <property type="match status" value="2"/>
</dbReference>
<proteinExistence type="inferred from homology"/>
<dbReference type="Gene3D" id="1.10.10.10">
    <property type="entry name" value="Winged helix-like DNA-binding domain superfamily/Winged helix DNA-binding domain"/>
    <property type="match status" value="1"/>
</dbReference>
<evidence type="ECO:0000256" key="1">
    <source>
        <dbReference type="ARBA" id="ARBA00009437"/>
    </source>
</evidence>
<name>A0A380TEX9_9ZZZZ</name>
<evidence type="ECO:0000313" key="7">
    <source>
        <dbReference type="EMBL" id="SUS06604.1"/>
    </source>
</evidence>
<feature type="domain" description="HTH lysR-type" evidence="5">
    <location>
        <begin position="1"/>
        <end position="58"/>
    </location>
</feature>
<evidence type="ECO:0000256" key="2">
    <source>
        <dbReference type="ARBA" id="ARBA00023015"/>
    </source>
</evidence>
<dbReference type="Pfam" id="PF00126">
    <property type="entry name" value="HTH_1"/>
    <property type="match status" value="1"/>
</dbReference>